<reference evidence="2" key="2">
    <citation type="submission" date="2021-09" db="EMBL/GenBank/DDBJ databases">
        <authorList>
            <person name="Jia N."/>
            <person name="Wang J."/>
            <person name="Shi W."/>
            <person name="Du L."/>
            <person name="Sun Y."/>
            <person name="Zhan W."/>
            <person name="Jiang J."/>
            <person name="Wang Q."/>
            <person name="Zhang B."/>
            <person name="Ji P."/>
            <person name="Sakyi L.B."/>
            <person name="Cui X."/>
            <person name="Yuan T."/>
            <person name="Jiang B."/>
            <person name="Yang W."/>
            <person name="Lam T.T.-Y."/>
            <person name="Chang Q."/>
            <person name="Ding S."/>
            <person name="Wang X."/>
            <person name="Zhu J."/>
            <person name="Ruan X."/>
            <person name="Zhao L."/>
            <person name="Wei J."/>
            <person name="Que T."/>
            <person name="Du C."/>
            <person name="Cheng J."/>
            <person name="Dai P."/>
            <person name="Han X."/>
            <person name="Huang E."/>
            <person name="Gao Y."/>
            <person name="Liu J."/>
            <person name="Shao H."/>
            <person name="Ye R."/>
            <person name="Li L."/>
            <person name="Wei W."/>
            <person name="Wang X."/>
            <person name="Wang C."/>
            <person name="Huo Q."/>
            <person name="Li W."/>
            <person name="Guo W."/>
            <person name="Chen H."/>
            <person name="Chen S."/>
            <person name="Zhou L."/>
            <person name="Zhou L."/>
            <person name="Ni X."/>
            <person name="Tian J."/>
            <person name="Zhou Y."/>
            <person name="Sheng Y."/>
            <person name="Liu T."/>
            <person name="Pan Y."/>
            <person name="Xia L."/>
            <person name="Li J."/>
            <person name="Zhao F."/>
            <person name="Cao W."/>
        </authorList>
    </citation>
    <scope>NUCLEOTIDE SEQUENCE</scope>
    <source>
        <strain evidence="2">Rmic-2018</strain>
        <tissue evidence="2">Larvae</tissue>
    </source>
</reference>
<feature type="compositionally biased region" description="Polar residues" evidence="1">
    <location>
        <begin position="364"/>
        <end position="376"/>
    </location>
</feature>
<dbReference type="EMBL" id="JABSTU010000003">
    <property type="protein sequence ID" value="KAH8034768.1"/>
    <property type="molecule type" value="Genomic_DNA"/>
</dbReference>
<feature type="compositionally biased region" description="Polar residues" evidence="1">
    <location>
        <begin position="213"/>
        <end position="234"/>
    </location>
</feature>
<name>A0A9J6EL36_RHIMP</name>
<protein>
    <submittedName>
        <fullName evidence="2">Uncharacterized protein</fullName>
    </submittedName>
</protein>
<feature type="compositionally biased region" description="Basic and acidic residues" evidence="1">
    <location>
        <begin position="451"/>
        <end position="464"/>
    </location>
</feature>
<feature type="compositionally biased region" description="Polar residues" evidence="1">
    <location>
        <begin position="430"/>
        <end position="447"/>
    </location>
</feature>
<gene>
    <name evidence="2" type="ORF">HPB51_002182</name>
</gene>
<keyword evidence="3" id="KW-1185">Reference proteome</keyword>
<feature type="compositionally biased region" description="Polar residues" evidence="1">
    <location>
        <begin position="11"/>
        <end position="27"/>
    </location>
</feature>
<feature type="compositionally biased region" description="Polar residues" evidence="1">
    <location>
        <begin position="385"/>
        <end position="402"/>
    </location>
</feature>
<reference evidence="2" key="1">
    <citation type="journal article" date="2020" name="Cell">
        <title>Large-Scale Comparative Analyses of Tick Genomes Elucidate Their Genetic Diversity and Vector Capacities.</title>
        <authorList>
            <consortium name="Tick Genome and Microbiome Consortium (TIGMIC)"/>
            <person name="Jia N."/>
            <person name="Wang J."/>
            <person name="Shi W."/>
            <person name="Du L."/>
            <person name="Sun Y."/>
            <person name="Zhan W."/>
            <person name="Jiang J.F."/>
            <person name="Wang Q."/>
            <person name="Zhang B."/>
            <person name="Ji P."/>
            <person name="Bell-Sakyi L."/>
            <person name="Cui X.M."/>
            <person name="Yuan T.T."/>
            <person name="Jiang B.G."/>
            <person name="Yang W.F."/>
            <person name="Lam T.T."/>
            <person name="Chang Q.C."/>
            <person name="Ding S.J."/>
            <person name="Wang X.J."/>
            <person name="Zhu J.G."/>
            <person name="Ruan X.D."/>
            <person name="Zhao L."/>
            <person name="Wei J.T."/>
            <person name="Ye R.Z."/>
            <person name="Que T.C."/>
            <person name="Du C.H."/>
            <person name="Zhou Y.H."/>
            <person name="Cheng J.X."/>
            <person name="Dai P.F."/>
            <person name="Guo W.B."/>
            <person name="Han X.H."/>
            <person name="Huang E.J."/>
            <person name="Li L.F."/>
            <person name="Wei W."/>
            <person name="Gao Y.C."/>
            <person name="Liu J.Z."/>
            <person name="Shao H.Z."/>
            <person name="Wang X."/>
            <person name="Wang C.C."/>
            <person name="Yang T.C."/>
            <person name="Huo Q.B."/>
            <person name="Li W."/>
            <person name="Chen H.Y."/>
            <person name="Chen S.E."/>
            <person name="Zhou L.G."/>
            <person name="Ni X.B."/>
            <person name="Tian J.H."/>
            <person name="Sheng Y."/>
            <person name="Liu T."/>
            <person name="Pan Y.S."/>
            <person name="Xia L.Y."/>
            <person name="Li J."/>
            <person name="Zhao F."/>
            <person name="Cao W.C."/>
        </authorList>
    </citation>
    <scope>NUCLEOTIDE SEQUENCE</scope>
    <source>
        <strain evidence="2">Rmic-2018</strain>
    </source>
</reference>
<dbReference type="Proteomes" id="UP000821866">
    <property type="component" value="Chromosome 11"/>
</dbReference>
<evidence type="ECO:0000313" key="3">
    <source>
        <dbReference type="Proteomes" id="UP000821866"/>
    </source>
</evidence>
<accession>A0A9J6EL36</accession>
<sequence length="517" mass="55485">MTQEPIVMWLGNSSSQPRVIPWSSFNKSLAGAPRNSVAGNSSKGLHDSRKHATASPSRHRSTTGAALRSHSRHPHNNKYGGPGKKRKKGAHGPWKKNKNGGNKKPKKGLIKLHGGKGRSKQRGRKKGKGLEKPAHKKTMKKQMTRRLQTTQSTRGRESSTSTDGSYRKETTRGHRHHHHSPGWGERSQSGKRPTAPSDSERAKASGGGDKASLTWTSTRLEEISTSSSGKSHSNPPGHGDFRGKPTHEPNERNKHFTMSHHQRRPPGLLRLHVKWKPYKFTGSTETVRGGGPQEHQMPHHGRLPQTSSPPHGKLRETPSSSSNKMHTISSLDKRGHKEGSTEVTIASSQSSSKTSSTITGTPKAESSNPMETTGQGTIEKHDEPANSSGSSSNAKPTSNTKTHVTKSLVGGSPKNGTGSSGRAKSGTRAEVTTVSSKASSGVTSLLTALNRLEEARKNRNKTTENEAALTKQPEGKAGQDASMSPVPTPLTGGGKLSSLLRTIPVKAPEASTSKSRR</sequence>
<feature type="compositionally biased region" description="Basic and acidic residues" evidence="1">
    <location>
        <begin position="331"/>
        <end position="340"/>
    </location>
</feature>
<comment type="caution">
    <text evidence="2">The sequence shown here is derived from an EMBL/GenBank/DDBJ whole genome shotgun (WGS) entry which is preliminary data.</text>
</comment>
<organism evidence="2 3">
    <name type="scientific">Rhipicephalus microplus</name>
    <name type="common">Cattle tick</name>
    <name type="synonym">Boophilus microplus</name>
    <dbReference type="NCBI Taxonomy" id="6941"/>
    <lineage>
        <taxon>Eukaryota</taxon>
        <taxon>Metazoa</taxon>
        <taxon>Ecdysozoa</taxon>
        <taxon>Arthropoda</taxon>
        <taxon>Chelicerata</taxon>
        <taxon>Arachnida</taxon>
        <taxon>Acari</taxon>
        <taxon>Parasitiformes</taxon>
        <taxon>Ixodida</taxon>
        <taxon>Ixodoidea</taxon>
        <taxon>Ixodidae</taxon>
        <taxon>Rhipicephalinae</taxon>
        <taxon>Rhipicephalus</taxon>
        <taxon>Boophilus</taxon>
    </lineage>
</organism>
<evidence type="ECO:0000256" key="1">
    <source>
        <dbReference type="SAM" id="MobiDB-lite"/>
    </source>
</evidence>
<proteinExistence type="predicted"/>
<dbReference type="AlphaFoldDB" id="A0A9J6EL36"/>
<feature type="compositionally biased region" description="Basic residues" evidence="1">
    <location>
        <begin position="83"/>
        <end position="127"/>
    </location>
</feature>
<feature type="compositionally biased region" description="Low complexity" evidence="1">
    <location>
        <begin position="344"/>
        <end position="361"/>
    </location>
</feature>
<feature type="compositionally biased region" description="Basic residues" evidence="1">
    <location>
        <begin position="255"/>
        <end position="264"/>
    </location>
</feature>
<feature type="compositionally biased region" description="Basic residues" evidence="1">
    <location>
        <begin position="134"/>
        <end position="144"/>
    </location>
</feature>
<evidence type="ECO:0000313" key="2">
    <source>
        <dbReference type="EMBL" id="KAH8034768.1"/>
    </source>
</evidence>
<feature type="region of interest" description="Disordered" evidence="1">
    <location>
        <begin position="1"/>
        <end position="517"/>
    </location>
</feature>
<feature type="compositionally biased region" description="Basic and acidic residues" evidence="1">
    <location>
        <begin position="239"/>
        <end position="254"/>
    </location>
</feature>
<feature type="compositionally biased region" description="Polar residues" evidence="1">
    <location>
        <begin position="317"/>
        <end position="330"/>
    </location>
</feature>
<feature type="compositionally biased region" description="Polar residues" evidence="1">
    <location>
        <begin position="145"/>
        <end position="164"/>
    </location>
</feature>
<feature type="compositionally biased region" description="Basic residues" evidence="1">
    <location>
        <begin position="48"/>
        <end position="61"/>
    </location>
</feature>